<dbReference type="Proteomes" id="UP000011531">
    <property type="component" value="Unassembled WGS sequence"/>
</dbReference>
<keyword evidence="5" id="KW-1185">Reference proteome</keyword>
<name>L9XIV4_9EURY</name>
<evidence type="ECO:0000259" key="2">
    <source>
        <dbReference type="Pfam" id="PF14742"/>
    </source>
</evidence>
<evidence type="ECO:0000313" key="4">
    <source>
        <dbReference type="EMBL" id="ELY61684.1"/>
    </source>
</evidence>
<dbReference type="InterPro" id="IPR008928">
    <property type="entry name" value="6-hairpin_glycosidase_sf"/>
</dbReference>
<sequence>MIPDDCALAVRDGVVCVVGERGDVRSDRSETGVFANDTQYLSKFEVAVTDRDAPKSGWDQLDRQAGPDGVTTVLVGAAPGEGRGDARKFLLKRDVTVGSDVVTVETTLRNYTAEERVINVKLTAASNFGHVFECPGFFAARDPVDRDTTVSDRESSAELSGTSPDGTARAATVQLEGGRTTSVEAGTDTAGVVVERMLELPPGDEASVVATARLRPTRSRVDPSFDPSVSMTSCPGLFEAATDTLRALVLPEGVPAAGAPRFVAPFGRDALLVGFQTLPFAPDLTRSVLTYLAERQASTTDAETLTEPGKIPHEERRGDLPALGRSIRSPYYGTVDATPLFAALVAAYGQWAGEGAITDEMYDAALNAIKWTVESGDKDGFVWYEPHDHEHGLTHHGWKDSDRAIARPGGTAGTPPIALAEVQGYAYRALRGVAELAAARGDDELTQRLDERAEHLRDAFNREFWLPDEECYALALDADGAVNAVASNQGHALWSGIVPPGRADDVIDRLLAPDVLTDAGLRTYSASHDAFDPLSYHRGSVWPHDTSIAAMGCARYERDDATAALVNRGLDALATGATGDPSRWGFPELLVGLDDADVDAGRVRHPDSCEPAAWSAGSGFGFARAALGLGVESGKPVADPVTELSGTAEATLCCRGRRYAVRHRGDSTVVAPLCKASVTGADSDNDCDHPEVTTDG</sequence>
<comment type="caution">
    <text evidence="4">The sequence shown here is derived from an EMBL/GenBank/DDBJ whole genome shotgun (WGS) entry which is preliminary data.</text>
</comment>
<dbReference type="PATRIC" id="fig|1227498.3.peg.1810"/>
<dbReference type="Gene3D" id="1.50.10.10">
    <property type="match status" value="1"/>
</dbReference>
<feature type="domain" description="Mannosylglycerate hydrolase MGH1-like glycoside hydrolase" evidence="3">
    <location>
        <begin position="337"/>
        <end position="573"/>
    </location>
</feature>
<dbReference type="Pfam" id="PF22422">
    <property type="entry name" value="MGH1-like_GH"/>
    <property type="match status" value="1"/>
</dbReference>
<dbReference type="InterPro" id="IPR012341">
    <property type="entry name" value="6hp_glycosidase-like_sf"/>
</dbReference>
<dbReference type="OrthoDB" id="7795at2157"/>
<dbReference type="InterPro" id="IPR054491">
    <property type="entry name" value="MGH1-like_GH"/>
</dbReference>
<feature type="domain" description="Putative glycogen debranching enzyme N-terminal" evidence="2">
    <location>
        <begin position="11"/>
        <end position="207"/>
    </location>
</feature>
<dbReference type="STRING" id="1227498.C492_09290"/>
<feature type="region of interest" description="Disordered" evidence="1">
    <location>
        <begin position="298"/>
        <end position="317"/>
    </location>
</feature>
<organism evidence="4 5">
    <name type="scientific">Natronococcus jeotgali DSM 18795</name>
    <dbReference type="NCBI Taxonomy" id="1227498"/>
    <lineage>
        <taxon>Archaea</taxon>
        <taxon>Methanobacteriati</taxon>
        <taxon>Methanobacteriota</taxon>
        <taxon>Stenosarchaea group</taxon>
        <taxon>Halobacteria</taxon>
        <taxon>Halobacteriales</taxon>
        <taxon>Natrialbaceae</taxon>
        <taxon>Natronococcus</taxon>
    </lineage>
</organism>
<dbReference type="RefSeq" id="WP_008422614.1">
    <property type="nucleotide sequence ID" value="NZ_AOIA01000082.1"/>
</dbReference>
<dbReference type="AlphaFoldDB" id="L9XIV4"/>
<protein>
    <submittedName>
        <fullName evidence="4">Amylo-alpha-16-glucosidase</fullName>
    </submittedName>
</protein>
<evidence type="ECO:0000256" key="1">
    <source>
        <dbReference type="SAM" id="MobiDB-lite"/>
    </source>
</evidence>
<dbReference type="GO" id="GO:0005975">
    <property type="term" value="P:carbohydrate metabolic process"/>
    <property type="evidence" value="ECO:0007669"/>
    <property type="project" value="InterPro"/>
</dbReference>
<evidence type="ECO:0000259" key="3">
    <source>
        <dbReference type="Pfam" id="PF22422"/>
    </source>
</evidence>
<dbReference type="SUPFAM" id="SSF48208">
    <property type="entry name" value="Six-hairpin glycosidases"/>
    <property type="match status" value="1"/>
</dbReference>
<accession>L9XIV4</accession>
<proteinExistence type="predicted"/>
<evidence type="ECO:0000313" key="5">
    <source>
        <dbReference type="Proteomes" id="UP000011531"/>
    </source>
</evidence>
<reference evidence="4 5" key="1">
    <citation type="journal article" date="2014" name="PLoS Genet.">
        <title>Phylogenetically driven sequencing of extremely halophilic archaea reveals strategies for static and dynamic osmo-response.</title>
        <authorList>
            <person name="Becker E.A."/>
            <person name="Seitzer P.M."/>
            <person name="Tritt A."/>
            <person name="Larsen D."/>
            <person name="Krusor M."/>
            <person name="Yao A.I."/>
            <person name="Wu D."/>
            <person name="Madern D."/>
            <person name="Eisen J.A."/>
            <person name="Darling A.E."/>
            <person name="Facciotti M.T."/>
        </authorList>
    </citation>
    <scope>NUCLEOTIDE SEQUENCE [LARGE SCALE GENOMIC DNA]</scope>
    <source>
        <strain evidence="4 5">DSM 18795</strain>
    </source>
</reference>
<dbReference type="Pfam" id="PF14742">
    <property type="entry name" value="GDE_N_bis"/>
    <property type="match status" value="1"/>
</dbReference>
<feature type="region of interest" description="Disordered" evidence="1">
    <location>
        <begin position="148"/>
        <end position="168"/>
    </location>
</feature>
<dbReference type="EMBL" id="AOIA01000082">
    <property type="protein sequence ID" value="ELY61684.1"/>
    <property type="molecule type" value="Genomic_DNA"/>
</dbReference>
<dbReference type="InterPro" id="IPR032856">
    <property type="entry name" value="GDE_N_bis"/>
</dbReference>
<gene>
    <name evidence="4" type="ORF">C492_09290</name>
</gene>